<dbReference type="PROSITE" id="PS50005">
    <property type="entry name" value="TPR"/>
    <property type="match status" value="3"/>
</dbReference>
<dbReference type="InterPro" id="IPR039190">
    <property type="entry name" value="TTC14"/>
</dbReference>
<feature type="compositionally biased region" description="Basic and acidic residues" evidence="4">
    <location>
        <begin position="1289"/>
        <end position="1305"/>
    </location>
</feature>
<proteinExistence type="predicted"/>
<dbReference type="EnsemblMetazoa" id="XM_001603621">
    <property type="protein sequence ID" value="XP_001603671"/>
    <property type="gene ID" value="LOC100119981"/>
</dbReference>
<feature type="compositionally biased region" description="Basic and acidic residues" evidence="4">
    <location>
        <begin position="725"/>
        <end position="768"/>
    </location>
</feature>
<feature type="region of interest" description="Disordered" evidence="4">
    <location>
        <begin position="846"/>
        <end position="1105"/>
    </location>
</feature>
<feature type="compositionally biased region" description="Basic and acidic residues" evidence="4">
    <location>
        <begin position="618"/>
        <end position="635"/>
    </location>
</feature>
<dbReference type="SUPFAM" id="SSF48452">
    <property type="entry name" value="TPR-like"/>
    <property type="match status" value="1"/>
</dbReference>
<feature type="repeat" description="TPR" evidence="3">
    <location>
        <begin position="377"/>
        <end position="410"/>
    </location>
</feature>
<feature type="compositionally biased region" description="Basic and acidic residues" evidence="4">
    <location>
        <begin position="1228"/>
        <end position="1262"/>
    </location>
</feature>
<accession>A0A7M7G4F4</accession>
<dbReference type="InParanoid" id="A0A7M7G4F4"/>
<dbReference type="Gene3D" id="1.25.40.10">
    <property type="entry name" value="Tetratricopeptide repeat domain"/>
    <property type="match status" value="1"/>
</dbReference>
<dbReference type="SMR" id="A0A7M7G4F4"/>
<feature type="compositionally biased region" description="Basic and acidic residues" evidence="4">
    <location>
        <begin position="645"/>
        <end position="655"/>
    </location>
</feature>
<feature type="compositionally biased region" description="Polar residues" evidence="4">
    <location>
        <begin position="896"/>
        <end position="905"/>
    </location>
</feature>
<feature type="repeat" description="TPR" evidence="3">
    <location>
        <begin position="336"/>
        <end position="369"/>
    </location>
</feature>
<keyword evidence="6" id="KW-1185">Reference proteome</keyword>
<feature type="compositionally biased region" description="Basic residues" evidence="4">
    <location>
        <begin position="993"/>
        <end position="1003"/>
    </location>
</feature>
<dbReference type="Proteomes" id="UP000002358">
    <property type="component" value="Chromosome 4"/>
</dbReference>
<feature type="compositionally biased region" description="Low complexity" evidence="4">
    <location>
        <begin position="1092"/>
        <end position="1105"/>
    </location>
</feature>
<evidence type="ECO:0000256" key="2">
    <source>
        <dbReference type="ARBA" id="ARBA00022803"/>
    </source>
</evidence>
<feature type="compositionally biased region" description="Basic residues" evidence="4">
    <location>
        <begin position="524"/>
        <end position="534"/>
    </location>
</feature>
<dbReference type="InterPro" id="IPR013105">
    <property type="entry name" value="TPR_2"/>
</dbReference>
<dbReference type="KEGG" id="nvi:100119981"/>
<organism evidence="5 6">
    <name type="scientific">Nasonia vitripennis</name>
    <name type="common">Parasitic wasp</name>
    <dbReference type="NCBI Taxonomy" id="7425"/>
    <lineage>
        <taxon>Eukaryota</taxon>
        <taxon>Metazoa</taxon>
        <taxon>Ecdysozoa</taxon>
        <taxon>Arthropoda</taxon>
        <taxon>Hexapoda</taxon>
        <taxon>Insecta</taxon>
        <taxon>Pterygota</taxon>
        <taxon>Neoptera</taxon>
        <taxon>Endopterygota</taxon>
        <taxon>Hymenoptera</taxon>
        <taxon>Apocrita</taxon>
        <taxon>Proctotrupomorpha</taxon>
        <taxon>Chalcidoidea</taxon>
        <taxon>Pteromalidae</taxon>
        <taxon>Pteromalinae</taxon>
        <taxon>Nasonia</taxon>
    </lineage>
</organism>
<evidence type="ECO:0000256" key="1">
    <source>
        <dbReference type="ARBA" id="ARBA00022737"/>
    </source>
</evidence>
<feature type="region of interest" description="Disordered" evidence="4">
    <location>
        <begin position="1117"/>
        <end position="1316"/>
    </location>
</feature>
<keyword evidence="2 3" id="KW-0802">TPR repeat</keyword>
<feature type="region of interest" description="Disordered" evidence="4">
    <location>
        <begin position="618"/>
        <end position="689"/>
    </location>
</feature>
<feature type="compositionally biased region" description="Basic residues" evidence="4">
    <location>
        <begin position="656"/>
        <end position="671"/>
    </location>
</feature>
<evidence type="ECO:0008006" key="7">
    <source>
        <dbReference type="Google" id="ProtNLM"/>
    </source>
</evidence>
<reference evidence="5" key="1">
    <citation type="submission" date="2021-01" db="UniProtKB">
        <authorList>
            <consortium name="EnsemblMetazoa"/>
        </authorList>
    </citation>
    <scope>IDENTIFICATION</scope>
</reference>
<dbReference type="SMART" id="SM00028">
    <property type="entry name" value="TPR"/>
    <property type="match status" value="3"/>
</dbReference>
<name>A0A7M7G4F4_NASVI</name>
<dbReference type="RefSeq" id="XP_001603671.2">
    <property type="nucleotide sequence ID" value="XM_001603621.6"/>
</dbReference>
<dbReference type="GeneID" id="100119981"/>
<dbReference type="OrthoDB" id="1914839at2759"/>
<feature type="repeat" description="TPR" evidence="3">
    <location>
        <begin position="302"/>
        <end position="335"/>
    </location>
</feature>
<feature type="compositionally biased region" description="Low complexity" evidence="4">
    <location>
        <begin position="486"/>
        <end position="523"/>
    </location>
</feature>
<feature type="compositionally biased region" description="Low complexity" evidence="4">
    <location>
        <begin position="906"/>
        <end position="918"/>
    </location>
</feature>
<dbReference type="InterPro" id="IPR011990">
    <property type="entry name" value="TPR-like_helical_dom_sf"/>
</dbReference>
<evidence type="ECO:0000313" key="5">
    <source>
        <dbReference type="EnsemblMetazoa" id="XP_001603671"/>
    </source>
</evidence>
<feature type="compositionally biased region" description="Basic residues" evidence="4">
    <location>
        <begin position="1208"/>
        <end position="1227"/>
    </location>
</feature>
<dbReference type="PANTHER" id="PTHR23184:SF9">
    <property type="entry name" value="TETRATRICOPEPTIDE REPEAT PROTEIN 14"/>
    <property type="match status" value="1"/>
</dbReference>
<evidence type="ECO:0000313" key="6">
    <source>
        <dbReference type="Proteomes" id="UP000002358"/>
    </source>
</evidence>
<dbReference type="InterPro" id="IPR019734">
    <property type="entry name" value="TPR_rpt"/>
</dbReference>
<evidence type="ECO:0000256" key="3">
    <source>
        <dbReference type="PROSITE-ProRule" id="PRU00339"/>
    </source>
</evidence>
<feature type="compositionally biased region" description="Low complexity" evidence="4">
    <location>
        <begin position="1120"/>
        <end position="1140"/>
    </location>
</feature>
<dbReference type="Pfam" id="PF07719">
    <property type="entry name" value="TPR_2"/>
    <property type="match status" value="2"/>
</dbReference>
<feature type="compositionally biased region" description="Low complexity" evidence="4">
    <location>
        <begin position="1020"/>
        <end position="1029"/>
    </location>
</feature>
<dbReference type="PANTHER" id="PTHR23184">
    <property type="entry name" value="TETRATRICOPEPTIDE REPEAT PROTEIN 14"/>
    <property type="match status" value="1"/>
</dbReference>
<protein>
    <recommendedName>
        <fullName evidence="7">Tetratricopeptide repeat protein 14 homolog</fullName>
    </recommendedName>
</protein>
<feature type="compositionally biased region" description="Basic and acidic residues" evidence="4">
    <location>
        <begin position="1147"/>
        <end position="1171"/>
    </location>
</feature>
<feature type="region of interest" description="Disordered" evidence="4">
    <location>
        <begin position="464"/>
        <end position="563"/>
    </location>
</feature>
<feature type="compositionally biased region" description="Basic and acidic residues" evidence="4">
    <location>
        <begin position="1178"/>
        <end position="1207"/>
    </location>
</feature>
<dbReference type="PROSITE" id="PS50293">
    <property type="entry name" value="TPR_REGION"/>
    <property type="match status" value="2"/>
</dbReference>
<evidence type="ECO:0000256" key="4">
    <source>
        <dbReference type="SAM" id="MobiDB-lite"/>
    </source>
</evidence>
<sequence>MDGMDSHLIAQALNYHGQQLQKVWESERNESELLMLNLKEPSFEIYQQRQKTLSFSDRGKRLKLQQFIAKKADTLYDKSNLIRTADPIKQELGDEEFYATMPGLDSFVAMEKSQRIRNFLESLLVGDVIFAQVMGKSAAGLLLKVLCNCSDFPRVVSDLGVKALILNTATVPAVDKKGVTRGYMANDLVCVVVGEVNVEAERVVAVMNVPAREGQAPHPPMGLVHAEDLPDAYKKAMDNKGQSYETIMENSSGFNNPNNIKYLSDLLGLGQLNYSNMVGLRERFPPNEYASELRQAQASKWAFRSVAEGIDHFKAGRHSEAFQCLNKALTVDPRNVEGLVARGALYANSGSFKKAIDDFETALKLNPSHANARKYMAETLVALGRSYEDEKKYEEALKAYENCLSIAPYHEEAKNSIEYIKGKTNLSSNLPTVTNSSTVAVAAAAAVALEPFKAFENEAAEAEAKREKKKRKKERKARSKKRQRWSSSSSSSSGGSSTSTSSSDSSGSSGSSSGGSSRSNSRSPGRKRKHKKDHHGSSLSPLSKRMAQYNNPPATATAAAATGGHLSVSSHDMLAPSLYSSNSREKEDYELKVRKFLEQTKDDSDYEDKVRKFLEETARWKREKEKEKKHVEVEKKVKKKKKEKKIKDKDKEEKKLRKKKKKEERKKRKNKDKLERDLQESLPDLDQLQSKLSAYYAKVEKETAVIKRYVDQYNDMPSPLSNAEKLSESNRREDDMRREKDRDDVFKTYHDRDPRLALPPQRKEVQRKPFSDIFEQDSQLIHPEPKPPALDTVALNAKWKAVQASRQREPLQQKWQELPAEKKLKNALESEDEELEIQRPLDKSLNIRKHMQREIAEKRAMQQMAAPAPPPVHKDSPHKIQQQQSQMPIKYPTPQPQNKFQSYKDSSMMQQPQQSPQQTTKYSTLGHKFQPIGQASDSKSKGASRSDSESDRERGRRVIAGPQGSHKQPPPPHHDQRHSRSRSRSGSSSGSSRSRHSVRRSRSRSYSNRRSGSYERKYSRSPSGTYSGRSRSRSGGRSRSRSYSRSRSRSPDRGYYRKRFNNRPFNNRGTYYKPRFQPFNNQNRGRGDFRNHNNQNRFNNQNNYNNRYNNRRGFHHNQRGGHMMNHGRGGRMNNRGGRFFHNNRQHNFRDNFRDRRDFRDRRPGSRDRYSDRSYSPDPMRKVDEAKEKINKMIEEGGERPRSRDRSSRSRSRSRSHSRSHSRGRGRSRSRDRARDRSRSRSRDRGDRDRGRDRSSGDRERSEPPVPPMSPAGKRRGESRGRSEEEDDYERWGEGEEVDGKSKEDLGTAGDDILPEEKDDFIQRMKQRSQNVLIKRAIEARTWFRPASP</sequence>
<feature type="compositionally biased region" description="Basic residues" evidence="4">
    <location>
        <begin position="467"/>
        <end position="484"/>
    </location>
</feature>
<keyword evidence="1" id="KW-0677">Repeat</keyword>
<feature type="region of interest" description="Disordered" evidence="4">
    <location>
        <begin position="711"/>
        <end position="768"/>
    </location>
</feature>
<feature type="compositionally biased region" description="Basic and acidic residues" evidence="4">
    <location>
        <begin position="938"/>
        <end position="956"/>
    </location>
</feature>
<feature type="compositionally biased region" description="Basic residues" evidence="4">
    <location>
        <begin position="1030"/>
        <end position="1048"/>
    </location>
</feature>